<dbReference type="PANTHER" id="PTHR10041">
    <property type="entry name" value="COLIPASE"/>
    <property type="match status" value="1"/>
</dbReference>
<dbReference type="RefSeq" id="XP_020855301.1">
    <property type="nucleotide sequence ID" value="XM_020999642.1"/>
</dbReference>
<dbReference type="Gene3D" id="2.10.80.10">
    <property type="entry name" value="Lipase, subunit A"/>
    <property type="match status" value="1"/>
</dbReference>
<gene>
    <name evidence="3" type="primary">CLPSL2</name>
</gene>
<dbReference type="Proteomes" id="UP000515140">
    <property type="component" value="Unplaced"/>
</dbReference>
<dbReference type="GO" id="GO:0005576">
    <property type="term" value="C:extracellular region"/>
    <property type="evidence" value="ECO:0007669"/>
    <property type="project" value="InterPro"/>
</dbReference>
<dbReference type="PROSITE" id="PS51342">
    <property type="entry name" value="COLIPASE_2"/>
    <property type="match status" value="1"/>
</dbReference>
<protein>
    <submittedName>
        <fullName evidence="3">Colipase-like protein 2</fullName>
    </submittedName>
</protein>
<dbReference type="KEGG" id="pcw:110217313"/>
<reference evidence="3" key="1">
    <citation type="submission" date="2025-08" db="UniProtKB">
        <authorList>
            <consortium name="RefSeq"/>
        </authorList>
    </citation>
    <scope>IDENTIFICATION</scope>
    <source>
        <tissue evidence="3">Spleen</tissue>
    </source>
</reference>
<name>A0A6P5LHZ2_PHACI</name>
<organism evidence="2 3">
    <name type="scientific">Phascolarctos cinereus</name>
    <name type="common">Koala</name>
    <dbReference type="NCBI Taxonomy" id="38626"/>
    <lineage>
        <taxon>Eukaryota</taxon>
        <taxon>Metazoa</taxon>
        <taxon>Chordata</taxon>
        <taxon>Craniata</taxon>
        <taxon>Vertebrata</taxon>
        <taxon>Euteleostomi</taxon>
        <taxon>Mammalia</taxon>
        <taxon>Metatheria</taxon>
        <taxon>Diprotodontia</taxon>
        <taxon>Phascolarctidae</taxon>
        <taxon>Phascolarctos</taxon>
    </lineage>
</organism>
<dbReference type="CTD" id="389383"/>
<dbReference type="InterPro" id="IPR001981">
    <property type="entry name" value="Colipase"/>
</dbReference>
<dbReference type="InParanoid" id="A0A6P5LHZ2"/>
<feature type="signal peptide" evidence="1">
    <location>
        <begin position="1"/>
        <end position="19"/>
    </location>
</feature>
<evidence type="ECO:0000313" key="3">
    <source>
        <dbReference type="RefSeq" id="XP_020855301.1"/>
    </source>
</evidence>
<accession>A0A6P5LHZ2</accession>
<dbReference type="GO" id="GO:0016042">
    <property type="term" value="P:lipid catabolic process"/>
    <property type="evidence" value="ECO:0007669"/>
    <property type="project" value="InterPro"/>
</dbReference>
<dbReference type="GO" id="GO:0008047">
    <property type="term" value="F:enzyme activator activity"/>
    <property type="evidence" value="ECO:0007669"/>
    <property type="project" value="InterPro"/>
</dbReference>
<dbReference type="PANTHER" id="PTHR10041:SF3">
    <property type="entry name" value="COLIPASE-LIKE PROTEIN 2"/>
    <property type="match status" value="1"/>
</dbReference>
<sequence>MEKSLVLLGFALVLGQVSSSLRKTNLKLKADGEECYQHSDCRSSCCLISLYRAMNFCAPKGKIEMLCLPQTTANTTILCPCHWGLSCRSIDHFCPRRCLMF</sequence>
<dbReference type="GO" id="GO:0032094">
    <property type="term" value="P:response to food"/>
    <property type="evidence" value="ECO:0007669"/>
    <property type="project" value="TreeGrafter"/>
</dbReference>
<evidence type="ECO:0000256" key="1">
    <source>
        <dbReference type="SAM" id="SignalP"/>
    </source>
</evidence>
<dbReference type="GO" id="GO:0007586">
    <property type="term" value="P:digestion"/>
    <property type="evidence" value="ECO:0007669"/>
    <property type="project" value="InterPro"/>
</dbReference>
<keyword evidence="1" id="KW-0732">Signal</keyword>
<keyword evidence="2" id="KW-1185">Reference proteome</keyword>
<proteinExistence type="predicted"/>
<feature type="chain" id="PRO_5027575823" evidence="1">
    <location>
        <begin position="20"/>
        <end position="101"/>
    </location>
</feature>
<dbReference type="GeneID" id="110217313"/>
<dbReference type="AlphaFoldDB" id="A0A6P5LHZ2"/>
<evidence type="ECO:0000313" key="2">
    <source>
        <dbReference type="Proteomes" id="UP000515140"/>
    </source>
</evidence>